<feature type="domain" description="MAP kinase-activating death" evidence="5">
    <location>
        <begin position="130"/>
        <end position="197"/>
    </location>
</feature>
<dbReference type="PANTHER" id="PTHR13008">
    <property type="entry name" value="MAP-KINASE ACTIVATING DEATH DOMAIN PROTEIN MADD /DENN/AEX-3 C.ELEGANS"/>
    <property type="match status" value="1"/>
</dbReference>
<accession>A0A7R9EYB3</accession>
<proteinExistence type="predicted"/>
<evidence type="ECO:0000256" key="4">
    <source>
        <dbReference type="SAM" id="MobiDB-lite"/>
    </source>
</evidence>
<organism evidence="7">
    <name type="scientific">Timema bartmani</name>
    <dbReference type="NCBI Taxonomy" id="61472"/>
    <lineage>
        <taxon>Eukaryota</taxon>
        <taxon>Metazoa</taxon>
        <taxon>Ecdysozoa</taxon>
        <taxon>Arthropoda</taxon>
        <taxon>Hexapoda</taxon>
        <taxon>Insecta</taxon>
        <taxon>Pterygota</taxon>
        <taxon>Neoptera</taxon>
        <taxon>Polyneoptera</taxon>
        <taxon>Phasmatodea</taxon>
        <taxon>Timematodea</taxon>
        <taxon>Timematoidea</taxon>
        <taxon>Timematidae</taxon>
        <taxon>Timema</taxon>
    </lineage>
</organism>
<feature type="domain" description="MAP kinase-activating death" evidence="6">
    <location>
        <begin position="321"/>
        <end position="357"/>
    </location>
</feature>
<dbReference type="GO" id="GO:0042981">
    <property type="term" value="P:regulation of apoptotic process"/>
    <property type="evidence" value="ECO:0007669"/>
    <property type="project" value="TreeGrafter"/>
</dbReference>
<evidence type="ECO:0000313" key="7">
    <source>
        <dbReference type="EMBL" id="CAD7443260.1"/>
    </source>
</evidence>
<keyword evidence="3" id="KW-0472">Membrane</keyword>
<dbReference type="InterPro" id="IPR039980">
    <property type="entry name" value="MADD"/>
</dbReference>
<comment type="subcellular location">
    <subcellularLocation>
        <location evidence="1">Membrane</location>
    </subcellularLocation>
</comment>
<dbReference type="GO" id="GO:0005085">
    <property type="term" value="F:guanyl-nucleotide exchange factor activity"/>
    <property type="evidence" value="ECO:0007669"/>
    <property type="project" value="UniProtKB-KW"/>
</dbReference>
<reference evidence="7" key="1">
    <citation type="submission" date="2020-11" db="EMBL/GenBank/DDBJ databases">
        <authorList>
            <person name="Tran Van P."/>
        </authorList>
    </citation>
    <scope>NUCLEOTIDE SEQUENCE</scope>
</reference>
<evidence type="ECO:0000256" key="3">
    <source>
        <dbReference type="ARBA" id="ARBA00023136"/>
    </source>
</evidence>
<sequence length="369" mass="41267">MPTPEKFPRQPKQRGPSVWSSKSSLSTGFRYHGGNMINTSTTPSPDTTRTYLFEVLTLPGPICLKVGNTGFRYHGGNMINTWTTPGPDTTRTYLFEGLILGGCVPGCCLSGARYGGHGSRSRRNDGECCLLSRYNSLSDTERKRLEHDEDRLLSTMLYNTVAMMVMVNVVKLELKRKVRRLLGKSHIGLVYSQEVNELLDQINNLHGNDIDLKPLGSRQMHRQSFTVHSGVDTSGDLLFLEVREDGLVLRSVNGTIVERWWYERLVNMTYSPKNKVLCLWRRNGGQTQLHKYYTKKCKELYYCIKEAMERAAVRGTGALSGVELGGEFPVQDMKTGEGGLLQVCMEGVGLLFANSKVCFLGGPPLLKLV</sequence>
<protein>
    <submittedName>
        <fullName evidence="7">Uncharacterized protein</fullName>
    </submittedName>
</protein>
<evidence type="ECO:0000259" key="6">
    <source>
        <dbReference type="Pfam" id="PF25328"/>
    </source>
</evidence>
<evidence type="ECO:0000256" key="2">
    <source>
        <dbReference type="ARBA" id="ARBA00022658"/>
    </source>
</evidence>
<evidence type="ECO:0000259" key="5">
    <source>
        <dbReference type="Pfam" id="PF23629"/>
    </source>
</evidence>
<evidence type="ECO:0000256" key="1">
    <source>
        <dbReference type="ARBA" id="ARBA00004370"/>
    </source>
</evidence>
<dbReference type="GO" id="GO:0016020">
    <property type="term" value="C:membrane"/>
    <property type="evidence" value="ECO:0007669"/>
    <property type="project" value="UniProtKB-SubCell"/>
</dbReference>
<dbReference type="GO" id="GO:0005829">
    <property type="term" value="C:cytosol"/>
    <property type="evidence" value="ECO:0007669"/>
    <property type="project" value="TreeGrafter"/>
</dbReference>
<dbReference type="InterPro" id="IPR056574">
    <property type="entry name" value="Death_MADD"/>
</dbReference>
<name>A0A7R9EYB3_9NEOP</name>
<dbReference type="Pfam" id="PF25328">
    <property type="entry name" value="PH_MADD"/>
    <property type="match status" value="1"/>
</dbReference>
<feature type="region of interest" description="Disordered" evidence="4">
    <location>
        <begin position="1"/>
        <end position="23"/>
    </location>
</feature>
<dbReference type="PANTHER" id="PTHR13008:SF7">
    <property type="entry name" value="MAP KINASE-ACTIVATING DEATH DOMAIN PROTEIN"/>
    <property type="match status" value="1"/>
</dbReference>
<gene>
    <name evidence="7" type="ORF">TBIB3V08_LOCUS5670</name>
</gene>
<dbReference type="AlphaFoldDB" id="A0A7R9EYB3"/>
<dbReference type="GO" id="GO:0032483">
    <property type="term" value="P:regulation of Rab protein signal transduction"/>
    <property type="evidence" value="ECO:0007669"/>
    <property type="project" value="TreeGrafter"/>
</dbReference>
<keyword evidence="2" id="KW-0344">Guanine-nucleotide releasing factor</keyword>
<dbReference type="Pfam" id="PF23629">
    <property type="entry name" value="Death_MADD"/>
    <property type="match status" value="1"/>
</dbReference>
<dbReference type="InterPro" id="IPR057469">
    <property type="entry name" value="PH_MADD"/>
</dbReference>
<dbReference type="EMBL" id="OD566052">
    <property type="protein sequence ID" value="CAD7443260.1"/>
    <property type="molecule type" value="Genomic_DNA"/>
</dbReference>